<dbReference type="InterPro" id="IPR020968">
    <property type="entry name" value="Bacteriocin_II_aureocin-like"/>
</dbReference>
<proteinExistence type="predicted"/>
<dbReference type="RefSeq" id="WP_282765137.1">
    <property type="nucleotide sequence ID" value="NZ_JASCTH010000028.1"/>
</dbReference>
<name>A0ABT6WW01_9ACTN</name>
<reference evidence="2 3" key="1">
    <citation type="submission" date="2023-05" db="EMBL/GenBank/DDBJ databases">
        <title>Actinoplanes sp. NEAU-A12 genome sequencing.</title>
        <authorList>
            <person name="Wang Z.-S."/>
        </authorList>
    </citation>
    <scope>NUCLEOTIDE SEQUENCE [LARGE SCALE GENOMIC DNA]</scope>
    <source>
        <strain evidence="2 3">NEAU-A12</strain>
    </source>
</reference>
<dbReference type="NCBIfam" id="NF033881">
    <property type="entry name" value="aureocin_A53"/>
    <property type="match status" value="1"/>
</dbReference>
<keyword evidence="1" id="KW-0812">Transmembrane</keyword>
<feature type="transmembrane region" description="Helical" evidence="1">
    <location>
        <begin position="32"/>
        <end position="50"/>
    </location>
</feature>
<gene>
    <name evidence="2" type="ORF">QLQ12_35275</name>
</gene>
<organism evidence="2 3">
    <name type="scientific">Actinoplanes sandaracinus</name>
    <dbReference type="NCBI Taxonomy" id="3045177"/>
    <lineage>
        <taxon>Bacteria</taxon>
        <taxon>Bacillati</taxon>
        <taxon>Actinomycetota</taxon>
        <taxon>Actinomycetes</taxon>
        <taxon>Micromonosporales</taxon>
        <taxon>Micromonosporaceae</taxon>
        <taxon>Actinoplanes</taxon>
    </lineage>
</organism>
<accession>A0ABT6WW01</accession>
<dbReference type="Pfam" id="PF11758">
    <property type="entry name" value="Bacteriocin_IIi"/>
    <property type="match status" value="1"/>
</dbReference>
<evidence type="ECO:0000313" key="3">
    <source>
        <dbReference type="Proteomes" id="UP001241758"/>
    </source>
</evidence>
<sequence>MAWLSLAAKLIKMGAKYGSRFANWVWNNKSRIMNWVGAGWTVVEIFNYIVRILGY</sequence>
<evidence type="ECO:0000313" key="2">
    <source>
        <dbReference type="EMBL" id="MDI6103890.1"/>
    </source>
</evidence>
<dbReference type="EMBL" id="JASCTH010000028">
    <property type="protein sequence ID" value="MDI6103890.1"/>
    <property type="molecule type" value="Genomic_DNA"/>
</dbReference>
<keyword evidence="1" id="KW-1133">Transmembrane helix</keyword>
<keyword evidence="1" id="KW-0472">Membrane</keyword>
<comment type="caution">
    <text evidence="2">The sequence shown here is derived from an EMBL/GenBank/DDBJ whole genome shotgun (WGS) entry which is preliminary data.</text>
</comment>
<dbReference type="Proteomes" id="UP001241758">
    <property type="component" value="Unassembled WGS sequence"/>
</dbReference>
<evidence type="ECO:0000256" key="1">
    <source>
        <dbReference type="SAM" id="Phobius"/>
    </source>
</evidence>
<protein>
    <submittedName>
        <fullName evidence="2">Aureocin A53 family class IId bacteriocin</fullName>
    </submittedName>
</protein>
<keyword evidence="3" id="KW-1185">Reference proteome</keyword>